<proteinExistence type="predicted"/>
<sequence length="67" mass="7517">MADGTELSMCCCFRLFLDVVMVIGGREGGDMEGGMEEPRCVSEDESRERGKEKCRRNTEEISEATIH</sequence>
<evidence type="ECO:0000313" key="3">
    <source>
        <dbReference type="Proteomes" id="UP000019335"/>
    </source>
</evidence>
<protein>
    <submittedName>
        <fullName evidence="2">Uncharacterized protein</fullName>
    </submittedName>
</protein>
<accession>W7TZH8</accession>
<dbReference type="Proteomes" id="UP000019335">
    <property type="component" value="Chromosome 9"/>
</dbReference>
<keyword evidence="3" id="KW-1185">Reference proteome</keyword>
<name>W7TZH8_9STRA</name>
<evidence type="ECO:0000313" key="2">
    <source>
        <dbReference type="EMBL" id="EWM26051.1"/>
    </source>
</evidence>
<dbReference type="EMBL" id="AZIL01000750">
    <property type="protein sequence ID" value="EWM26051.1"/>
    <property type="molecule type" value="Genomic_DNA"/>
</dbReference>
<gene>
    <name evidence="2" type="ORF">Naga_101627g3</name>
</gene>
<reference evidence="2 3" key="1">
    <citation type="journal article" date="2014" name="Mol. Plant">
        <title>Chromosome Scale Genome Assembly and Transcriptome Profiling of Nannochloropsis gaditana in Nitrogen Depletion.</title>
        <authorList>
            <person name="Corteggiani Carpinelli E."/>
            <person name="Telatin A."/>
            <person name="Vitulo N."/>
            <person name="Forcato C."/>
            <person name="D'Angelo M."/>
            <person name="Schiavon R."/>
            <person name="Vezzi A."/>
            <person name="Giacometti G.M."/>
            <person name="Morosinotto T."/>
            <person name="Valle G."/>
        </authorList>
    </citation>
    <scope>NUCLEOTIDE SEQUENCE [LARGE SCALE GENOMIC DNA]</scope>
    <source>
        <strain evidence="2 3">B-31</strain>
    </source>
</reference>
<organism evidence="2 3">
    <name type="scientific">Nannochloropsis gaditana</name>
    <dbReference type="NCBI Taxonomy" id="72520"/>
    <lineage>
        <taxon>Eukaryota</taxon>
        <taxon>Sar</taxon>
        <taxon>Stramenopiles</taxon>
        <taxon>Ochrophyta</taxon>
        <taxon>Eustigmatophyceae</taxon>
        <taxon>Eustigmatales</taxon>
        <taxon>Monodopsidaceae</taxon>
        <taxon>Nannochloropsis</taxon>
    </lineage>
</organism>
<evidence type="ECO:0000256" key="1">
    <source>
        <dbReference type="SAM" id="MobiDB-lite"/>
    </source>
</evidence>
<comment type="caution">
    <text evidence="2">The sequence shown here is derived from an EMBL/GenBank/DDBJ whole genome shotgun (WGS) entry which is preliminary data.</text>
</comment>
<feature type="region of interest" description="Disordered" evidence="1">
    <location>
        <begin position="26"/>
        <end position="67"/>
    </location>
</feature>
<dbReference type="AlphaFoldDB" id="W7TZH8"/>
<feature type="compositionally biased region" description="Basic and acidic residues" evidence="1">
    <location>
        <begin position="36"/>
        <end position="59"/>
    </location>
</feature>